<protein>
    <recommendedName>
        <fullName evidence="2">AAR2 C-terminal domain-containing protein</fullName>
    </recommendedName>
</protein>
<feature type="region of interest" description="Disordered" evidence="1">
    <location>
        <begin position="1"/>
        <end position="29"/>
    </location>
</feature>
<feature type="domain" description="AAR2 C-terminal" evidence="2">
    <location>
        <begin position="334"/>
        <end position="500"/>
    </location>
</feature>
<evidence type="ECO:0000256" key="1">
    <source>
        <dbReference type="SAM" id="MobiDB-lite"/>
    </source>
</evidence>
<proteinExistence type="predicted"/>
<dbReference type="PANTHER" id="PTHR12689:SF4">
    <property type="entry name" value="PROTEIN AAR2 HOMOLOG"/>
    <property type="match status" value="1"/>
</dbReference>
<evidence type="ECO:0000259" key="2">
    <source>
        <dbReference type="Pfam" id="PF05282"/>
    </source>
</evidence>
<organism evidence="3 4">
    <name type="scientific">Fragilariopsis cylindrus CCMP1102</name>
    <dbReference type="NCBI Taxonomy" id="635003"/>
    <lineage>
        <taxon>Eukaryota</taxon>
        <taxon>Sar</taxon>
        <taxon>Stramenopiles</taxon>
        <taxon>Ochrophyta</taxon>
        <taxon>Bacillariophyta</taxon>
        <taxon>Bacillariophyceae</taxon>
        <taxon>Bacillariophycidae</taxon>
        <taxon>Bacillariales</taxon>
        <taxon>Bacillariaceae</taxon>
        <taxon>Fragilariopsis</taxon>
    </lineage>
</organism>
<gene>
    <name evidence="3" type="ORF">FRACYDRAFT_244438</name>
</gene>
<dbReference type="PANTHER" id="PTHR12689">
    <property type="entry name" value="A1 CISTRON SPLICING FACTOR AAR2-RELATED"/>
    <property type="match status" value="1"/>
</dbReference>
<accession>A0A1E7F1V2</accession>
<feature type="compositionally biased region" description="Low complexity" evidence="1">
    <location>
        <begin position="398"/>
        <end position="410"/>
    </location>
</feature>
<dbReference type="OrthoDB" id="201752at2759"/>
<dbReference type="KEGG" id="fcy:FRACYDRAFT_244438"/>
<sequence>MMEDTMGGETNTLMRKNGNDNDNNDDNDNNIGTNDGLVIAIIDFPKGGTFGLDGQNIILKTNNNNNSSSFIGVKDVPSNNTFFHLVTCNGNGGTNKNDNNNNNNNTVNTAVTVGFVIFGDGGRRSNSNSLNDDVDDHRHHLIRRYDPQTEEVASNEISSVDDITKRNLIQQIPRMSLDPARNSVLHYNQIIASNTNKIWNEQTRYINESSELLLTTIRGLSSGNKIVPGCYDPEDEMEIEIEEEEVDDDTTKKTTQKKKKKTTTTKIVDGISLTYPPIPVIDRKLSLAAHATKHNGTKRFLSRLNPSERTRLFLSLSSSSSNNNTNTNNNSTNFIWLERILCDYYHNSWKALLGDLQLSYLLFLHLGCYSSLDHWKDLLAMLSLAVQQQHRQVGGSGSSNDNTNYNSSSRSSKRHDRLYHGLLRLLPYQLSSMIDPEFLEDIDSIEGDGNFLLPTLIRLLKYYENNVNFSYDEDDEDDEDDDEEDYDLLSKFRHVLSSKFPRTFSSLMVGPKITRIMEDDAPVDGTNINMDIDMSDYDDDDDDDDGPVVVSSEEIEASFARSSSSFVTPITPTETKGNLHVLRKEYPLLAAAIMPNEDVLMTCARALDEKGDVSLVREAAAYLQQVEQYQ</sequence>
<reference evidence="3 4" key="1">
    <citation type="submission" date="2016-09" db="EMBL/GenBank/DDBJ databases">
        <title>Extensive genetic diversity and differential bi-allelic expression allows diatom success in the polar Southern Ocean.</title>
        <authorList>
            <consortium name="DOE Joint Genome Institute"/>
            <person name="Mock T."/>
            <person name="Otillar R.P."/>
            <person name="Strauss J."/>
            <person name="Dupont C."/>
            <person name="Frickenhaus S."/>
            <person name="Maumus F."/>
            <person name="Mcmullan M."/>
            <person name="Sanges R."/>
            <person name="Schmutz J."/>
            <person name="Toseland A."/>
            <person name="Valas R."/>
            <person name="Veluchamy A."/>
            <person name="Ward B.J."/>
            <person name="Allen A."/>
            <person name="Barry K."/>
            <person name="Falciatore A."/>
            <person name="Ferrante M."/>
            <person name="Fortunato A.E."/>
            <person name="Gloeckner G."/>
            <person name="Gruber A."/>
            <person name="Hipkin R."/>
            <person name="Janech M."/>
            <person name="Kroth P."/>
            <person name="Leese F."/>
            <person name="Lindquist E."/>
            <person name="Lyon B.R."/>
            <person name="Martin J."/>
            <person name="Mayer C."/>
            <person name="Parker M."/>
            <person name="Quesneville H."/>
            <person name="Raymond J."/>
            <person name="Uhlig C."/>
            <person name="Valentin K.U."/>
            <person name="Worden A.Z."/>
            <person name="Armbrust E.V."/>
            <person name="Bowler C."/>
            <person name="Green B."/>
            <person name="Moulton V."/>
            <person name="Van Oosterhout C."/>
            <person name="Grigoriev I."/>
        </authorList>
    </citation>
    <scope>NUCLEOTIDE SEQUENCE [LARGE SCALE GENOMIC DNA]</scope>
    <source>
        <strain evidence="3 4">CCMP1102</strain>
    </source>
</reference>
<dbReference type="AlphaFoldDB" id="A0A1E7F1V2"/>
<evidence type="ECO:0000313" key="3">
    <source>
        <dbReference type="EMBL" id="OEU12180.1"/>
    </source>
</evidence>
<dbReference type="InParanoid" id="A0A1E7F1V2"/>
<dbReference type="Proteomes" id="UP000095751">
    <property type="component" value="Unassembled WGS sequence"/>
</dbReference>
<dbReference type="Pfam" id="PF05282">
    <property type="entry name" value="AAR2"/>
    <property type="match status" value="1"/>
</dbReference>
<dbReference type="EMBL" id="KV784365">
    <property type="protein sequence ID" value="OEU12180.1"/>
    <property type="molecule type" value="Genomic_DNA"/>
</dbReference>
<dbReference type="InterPro" id="IPR038514">
    <property type="entry name" value="AAR2_C_sf"/>
</dbReference>
<keyword evidence="4" id="KW-1185">Reference proteome</keyword>
<dbReference type="Gene3D" id="1.25.40.550">
    <property type="entry name" value="Aar2, C-terminal domain-like"/>
    <property type="match status" value="1"/>
</dbReference>
<dbReference type="InterPro" id="IPR007946">
    <property type="entry name" value="AAR2"/>
</dbReference>
<dbReference type="InterPro" id="IPR033648">
    <property type="entry name" value="AAR2_C"/>
</dbReference>
<dbReference type="GO" id="GO:0000244">
    <property type="term" value="P:spliceosomal tri-snRNP complex assembly"/>
    <property type="evidence" value="ECO:0007669"/>
    <property type="project" value="TreeGrafter"/>
</dbReference>
<evidence type="ECO:0000313" key="4">
    <source>
        <dbReference type="Proteomes" id="UP000095751"/>
    </source>
</evidence>
<name>A0A1E7F1V2_9STRA</name>
<dbReference type="CDD" id="cd13778">
    <property type="entry name" value="Aar2_C"/>
    <property type="match status" value="1"/>
</dbReference>
<feature type="region of interest" description="Disordered" evidence="1">
    <location>
        <begin position="392"/>
        <end position="413"/>
    </location>
</feature>